<dbReference type="KEGG" id="cbv:U729_2147"/>
<dbReference type="HOGENOM" id="CLU_091350_1_0_9"/>
<dbReference type="EMBL" id="CP006905">
    <property type="protein sequence ID" value="AIY83366.1"/>
    <property type="molecule type" value="Genomic_DNA"/>
</dbReference>
<keyword evidence="2" id="KW-1185">Reference proteome</keyword>
<dbReference type="AlphaFoldDB" id="A0A0A7FX33"/>
<dbReference type="Proteomes" id="UP000030635">
    <property type="component" value="Chromosome"/>
</dbReference>
<proteinExistence type="predicted"/>
<dbReference type="STRING" id="1561.NPD11_874"/>
<protein>
    <recommendedName>
        <fullName evidence="3">Metal-binding protein</fullName>
    </recommendedName>
</protein>
<evidence type="ECO:0000313" key="1">
    <source>
        <dbReference type="EMBL" id="AIY83366.1"/>
    </source>
</evidence>
<reference evidence="1 2" key="1">
    <citation type="journal article" date="2015" name="Infect. Genet. Evol.">
        <title>Genomic sequences of six botulinum neurotoxin-producing strains representing three clostridial species illustrate the mobility and diversity of botulinum neurotoxin genes.</title>
        <authorList>
            <person name="Smith T.J."/>
            <person name="Hill K.K."/>
            <person name="Xie G."/>
            <person name="Foley B.T."/>
            <person name="Williamson C.H."/>
            <person name="Foster J.T."/>
            <person name="Johnson S.L."/>
            <person name="Chertkov O."/>
            <person name="Teshima H."/>
            <person name="Gibbons H.S."/>
            <person name="Johnsky L.A."/>
            <person name="Karavis M.A."/>
            <person name="Smith L.A."/>
        </authorList>
    </citation>
    <scope>NUCLEOTIDE SEQUENCE [LARGE SCALE GENOMIC DNA]</scope>
    <source>
        <strain evidence="1">Sullivan</strain>
    </source>
</reference>
<organism evidence="1 2">
    <name type="scientific">Clostridium baratii str. Sullivan</name>
    <dbReference type="NCBI Taxonomy" id="1415775"/>
    <lineage>
        <taxon>Bacteria</taxon>
        <taxon>Bacillati</taxon>
        <taxon>Bacillota</taxon>
        <taxon>Clostridia</taxon>
        <taxon>Eubacteriales</taxon>
        <taxon>Clostridiaceae</taxon>
        <taxon>Clostridium</taxon>
    </lineage>
</organism>
<name>A0A0A7FX33_9CLOT</name>
<dbReference type="Pfam" id="PF08901">
    <property type="entry name" value="DUF1847"/>
    <property type="match status" value="1"/>
</dbReference>
<dbReference type="eggNOG" id="COG4887">
    <property type="taxonomic scope" value="Bacteria"/>
</dbReference>
<evidence type="ECO:0008006" key="3">
    <source>
        <dbReference type="Google" id="ProtNLM"/>
    </source>
</evidence>
<dbReference type="RefSeq" id="WP_039314722.1">
    <property type="nucleotide sequence ID" value="NZ_CP006905.1"/>
</dbReference>
<sequence length="207" mass="23294">MSICAKCPTRGCTEKDESKMPKKLCPTRDKELQDRARELYVGENLKIEKEATLVEGEGNCNWTRVQEIIAFANKMGYKKIGVAFCMGLHDEAKTFVKILEHNGLEVVSIGCKNGANLKGILGIEQEKKDHYVKNDMMCNPIGQALYLNEQKVDLNILLGLCVGHDTLFIKYGEAPMTVFAVKDRVLCHNPLGAIYQADAYYKKKLFK</sequence>
<gene>
    <name evidence="1" type="ORF">U729_2147</name>
</gene>
<dbReference type="InterPro" id="IPR014997">
    <property type="entry name" value="DUF1847"/>
</dbReference>
<evidence type="ECO:0000313" key="2">
    <source>
        <dbReference type="Proteomes" id="UP000030635"/>
    </source>
</evidence>
<accession>A0A0A7FX33</accession>